<dbReference type="GeneID" id="5710290"/>
<dbReference type="SUPFAM" id="SSF51556">
    <property type="entry name" value="Metallo-dependent hydrolases"/>
    <property type="match status" value="1"/>
</dbReference>
<dbReference type="InterPro" id="IPR011589">
    <property type="entry name" value="UCP004961"/>
</dbReference>
<dbReference type="GO" id="GO:0016788">
    <property type="term" value="F:hydrolase activity, acting on ester bonds"/>
    <property type="evidence" value="ECO:0007669"/>
    <property type="project" value="InterPro"/>
</dbReference>
<protein>
    <submittedName>
        <fullName evidence="1">TatD-related deoxyribonuclease</fullName>
    </submittedName>
</protein>
<dbReference type="InterPro" id="IPR001130">
    <property type="entry name" value="TatD-like"/>
</dbReference>
<accession>A8MBX6</accession>
<dbReference type="AlphaFoldDB" id="A8MBX6"/>
<dbReference type="STRING" id="397948.Cmaq_0474"/>
<dbReference type="KEGG" id="cma:Cmaq_0474"/>
<evidence type="ECO:0000313" key="1">
    <source>
        <dbReference type="EMBL" id="ABW01319.1"/>
    </source>
</evidence>
<dbReference type="eggNOG" id="arCOG00893">
    <property type="taxonomic scope" value="Archaea"/>
</dbReference>
<reference evidence="1 2" key="1">
    <citation type="submission" date="2007-10" db="EMBL/GenBank/DDBJ databases">
        <title>Complete sequence of Caldivirga maquilingensis IC-167.</title>
        <authorList>
            <consortium name="US DOE Joint Genome Institute"/>
            <person name="Copeland A."/>
            <person name="Lucas S."/>
            <person name="Lapidus A."/>
            <person name="Barry K."/>
            <person name="Glavina del Rio T."/>
            <person name="Dalin E."/>
            <person name="Tice H."/>
            <person name="Pitluck S."/>
            <person name="Saunders E."/>
            <person name="Brettin T."/>
            <person name="Bruce D."/>
            <person name="Detter J.C."/>
            <person name="Han C."/>
            <person name="Schmutz J."/>
            <person name="Larimer F."/>
            <person name="Land M."/>
            <person name="Hauser L."/>
            <person name="Kyrpides N."/>
            <person name="Ivanova N."/>
            <person name="Biddle J.F."/>
            <person name="Zhang Z."/>
            <person name="Fitz-Gibbon S.T."/>
            <person name="Lowe T.M."/>
            <person name="Saltikov C."/>
            <person name="House C.H."/>
            <person name="Richardson P."/>
        </authorList>
    </citation>
    <scope>NUCLEOTIDE SEQUENCE [LARGE SCALE GENOMIC DNA]</scope>
    <source>
        <strain evidence="2">ATCC 700844 / DSM 13496 / JCM 10307 / IC-167</strain>
    </source>
</reference>
<dbReference type="InterPro" id="IPR032466">
    <property type="entry name" value="Metal_Hydrolase"/>
</dbReference>
<gene>
    <name evidence="1" type="ordered locus">Cmaq_0474</name>
</gene>
<dbReference type="Gene3D" id="3.20.20.140">
    <property type="entry name" value="Metal-dependent hydrolases"/>
    <property type="match status" value="1"/>
</dbReference>
<name>A8MBX6_CALMQ</name>
<dbReference type="PIRSF" id="PIRSF004961">
    <property type="entry name" value="UCP004961_TatD"/>
    <property type="match status" value="1"/>
</dbReference>
<organism evidence="1 2">
    <name type="scientific">Caldivirga maquilingensis (strain ATCC 700844 / DSM 13496 / JCM 10307 / IC-167)</name>
    <dbReference type="NCBI Taxonomy" id="397948"/>
    <lineage>
        <taxon>Archaea</taxon>
        <taxon>Thermoproteota</taxon>
        <taxon>Thermoprotei</taxon>
        <taxon>Thermoproteales</taxon>
        <taxon>Thermoproteaceae</taxon>
        <taxon>Caldivirga</taxon>
    </lineage>
</organism>
<dbReference type="OrthoDB" id="52767at2157"/>
<dbReference type="PANTHER" id="PTHR42206">
    <property type="entry name" value="METAL-DEPENDENT HYDROLASE-RELATED"/>
    <property type="match status" value="1"/>
</dbReference>
<sequence>MSKALPIADNHTHVNPVKGLGPREVARRFKRTGGWFMGVVALLTWDLGLNPGDLSNVDKMYRLTIESTKIIQGEGVKAVAVVGVHPAECVKLLESGWGFSEVKEFMIKTIDLAAQYIRRGEAVGIGEIGRPHWSVNEGVVDLCNEIIEYAMGTARDLNAIIHLHLERKGEATVKSIVELANKAGVKDKGRIILHHASPSMVKPAVDNELKPSIPVGRRGEFEEAVKLTKALVVESDYADDPRRPGMVIPPWRILSRINNALNQGLLSEDDAFRIMVNEIEETYGVKYEG</sequence>
<dbReference type="HOGENOM" id="CLU_985571_0_0_2"/>
<proteinExistence type="predicted"/>
<keyword evidence="2" id="KW-1185">Reference proteome</keyword>
<dbReference type="Proteomes" id="UP000001137">
    <property type="component" value="Chromosome"/>
</dbReference>
<dbReference type="PANTHER" id="PTHR42206:SF1">
    <property type="entry name" value="METAL-DEPENDENT HYDROLASE"/>
    <property type="match status" value="1"/>
</dbReference>
<evidence type="ECO:0000313" key="2">
    <source>
        <dbReference type="Proteomes" id="UP000001137"/>
    </source>
</evidence>
<dbReference type="EMBL" id="CP000852">
    <property type="protein sequence ID" value="ABW01319.1"/>
    <property type="molecule type" value="Genomic_DNA"/>
</dbReference>
<dbReference type="Pfam" id="PF01026">
    <property type="entry name" value="TatD_DNase"/>
    <property type="match status" value="1"/>
</dbReference>
<dbReference type="RefSeq" id="WP_012185539.1">
    <property type="nucleotide sequence ID" value="NC_009954.1"/>
</dbReference>